<dbReference type="InterPro" id="IPR002397">
    <property type="entry name" value="Cyt_P450_B"/>
</dbReference>
<sequence length="409" mass="45034">MAAECEGAELMRIDESTYGEDPHAFYAAMRAGSAVRQVVMPGGLKVWLVSRYDDARALLADPRLSKDVEVGRQAIMRNATGKAGLMAFAMELVSHMLNSDPPDHTRLRSLVNKVFTARAVERLRPRIEAITHEMLDAMAGRQSADLMRDFAYPLPMSVLCELLGVPVPDRDHFHGWVQARMSDDPARMMAAAPGLLGYLHRLVDAKRRTPAADLLTDLVRAGDDDGRLSPQELVAVTFLLLVAGHETTVNLIGNGTLALLRHPDQLAALRADPSLMPSAVEEFLRYEGPLNTASLRYTTEPLDIGGVTIPRHDLVSVALTSANRDDAHFPDATRLDITRNPTGHLAFGHGIHYCVGAPLARLEGRIAFTALLDRFPELHLACDEGELRWRGTMFRELQALPVRFSTARS</sequence>
<dbReference type="CDD" id="cd11029">
    <property type="entry name" value="CYP107-like"/>
    <property type="match status" value="1"/>
</dbReference>
<dbReference type="EMBL" id="JANIID010000017">
    <property type="protein sequence ID" value="MCQ8771900.1"/>
    <property type="molecule type" value="Genomic_DNA"/>
</dbReference>
<gene>
    <name evidence="8" type="ORF">NQU55_19315</name>
</gene>
<dbReference type="PANTHER" id="PTHR46696:SF1">
    <property type="entry name" value="CYTOCHROME P450 YJIB-RELATED"/>
    <property type="match status" value="1"/>
</dbReference>
<dbReference type="PROSITE" id="PS00086">
    <property type="entry name" value="CYTOCHROME_P450"/>
    <property type="match status" value="1"/>
</dbReference>
<evidence type="ECO:0000256" key="3">
    <source>
        <dbReference type="ARBA" id="ARBA00022723"/>
    </source>
</evidence>
<dbReference type="Gene3D" id="1.10.630.10">
    <property type="entry name" value="Cytochrome P450"/>
    <property type="match status" value="1"/>
</dbReference>
<dbReference type="SUPFAM" id="SSF48264">
    <property type="entry name" value="Cytochrome P450"/>
    <property type="match status" value="1"/>
</dbReference>
<keyword evidence="9" id="KW-1185">Reference proteome</keyword>
<name>A0A9X2RQ47_9ACTN</name>
<dbReference type="FunFam" id="1.10.630.10:FF:000018">
    <property type="entry name" value="Cytochrome P450 monooxygenase"/>
    <property type="match status" value="1"/>
</dbReference>
<evidence type="ECO:0000256" key="4">
    <source>
        <dbReference type="ARBA" id="ARBA00023002"/>
    </source>
</evidence>
<dbReference type="Pfam" id="PF00067">
    <property type="entry name" value="p450"/>
    <property type="match status" value="1"/>
</dbReference>
<evidence type="ECO:0000256" key="7">
    <source>
        <dbReference type="RuleBase" id="RU000461"/>
    </source>
</evidence>
<dbReference type="RefSeq" id="WP_256790896.1">
    <property type="nucleotide sequence ID" value="NZ_JANIID010000017.1"/>
</dbReference>
<dbReference type="GO" id="GO:0005506">
    <property type="term" value="F:iron ion binding"/>
    <property type="evidence" value="ECO:0007669"/>
    <property type="project" value="InterPro"/>
</dbReference>
<accession>A0A9X2RQ47</accession>
<organism evidence="8 9">
    <name type="scientific">Streptomyces telluris</name>
    <dbReference type="NCBI Taxonomy" id="2720021"/>
    <lineage>
        <taxon>Bacteria</taxon>
        <taxon>Bacillati</taxon>
        <taxon>Actinomycetota</taxon>
        <taxon>Actinomycetes</taxon>
        <taxon>Kitasatosporales</taxon>
        <taxon>Streptomycetaceae</taxon>
        <taxon>Streptomyces</taxon>
    </lineage>
</organism>
<dbReference type="InterPro" id="IPR017972">
    <property type="entry name" value="Cyt_P450_CS"/>
</dbReference>
<protein>
    <submittedName>
        <fullName evidence="8">Cytochrome P450</fullName>
    </submittedName>
</protein>
<keyword evidence="5 7" id="KW-0408">Iron</keyword>
<dbReference type="GO" id="GO:0004497">
    <property type="term" value="F:monooxygenase activity"/>
    <property type="evidence" value="ECO:0007669"/>
    <property type="project" value="UniProtKB-KW"/>
</dbReference>
<dbReference type="Proteomes" id="UP001142374">
    <property type="component" value="Unassembled WGS sequence"/>
</dbReference>
<evidence type="ECO:0000313" key="9">
    <source>
        <dbReference type="Proteomes" id="UP001142374"/>
    </source>
</evidence>
<dbReference type="AlphaFoldDB" id="A0A9X2RQ47"/>
<keyword evidence="4 7" id="KW-0560">Oxidoreductase</keyword>
<dbReference type="InterPro" id="IPR036396">
    <property type="entry name" value="Cyt_P450_sf"/>
</dbReference>
<evidence type="ECO:0000313" key="8">
    <source>
        <dbReference type="EMBL" id="MCQ8771900.1"/>
    </source>
</evidence>
<dbReference type="InterPro" id="IPR001128">
    <property type="entry name" value="Cyt_P450"/>
</dbReference>
<evidence type="ECO:0000256" key="5">
    <source>
        <dbReference type="ARBA" id="ARBA00023004"/>
    </source>
</evidence>
<reference evidence="8" key="1">
    <citation type="submission" date="2022-06" db="EMBL/GenBank/DDBJ databases">
        <title>WGS of actinobacteria.</title>
        <authorList>
            <person name="Thawai C."/>
        </authorList>
    </citation>
    <scope>NUCLEOTIDE SEQUENCE</scope>
    <source>
        <strain evidence="8">AA8</strain>
    </source>
</reference>
<dbReference type="GO" id="GO:0016705">
    <property type="term" value="F:oxidoreductase activity, acting on paired donors, with incorporation or reduction of molecular oxygen"/>
    <property type="evidence" value="ECO:0007669"/>
    <property type="project" value="InterPro"/>
</dbReference>
<evidence type="ECO:0000256" key="1">
    <source>
        <dbReference type="ARBA" id="ARBA00010617"/>
    </source>
</evidence>
<keyword evidence="3 7" id="KW-0479">Metal-binding</keyword>
<keyword evidence="2 7" id="KW-0349">Heme</keyword>
<dbReference type="GO" id="GO:0020037">
    <property type="term" value="F:heme binding"/>
    <property type="evidence" value="ECO:0007669"/>
    <property type="project" value="InterPro"/>
</dbReference>
<comment type="caution">
    <text evidence="8">The sequence shown here is derived from an EMBL/GenBank/DDBJ whole genome shotgun (WGS) entry which is preliminary data.</text>
</comment>
<dbReference type="PANTHER" id="PTHR46696">
    <property type="entry name" value="P450, PUTATIVE (EUROFUNG)-RELATED"/>
    <property type="match status" value="1"/>
</dbReference>
<keyword evidence="6 7" id="KW-0503">Monooxygenase</keyword>
<proteinExistence type="inferred from homology"/>
<comment type="similarity">
    <text evidence="1 7">Belongs to the cytochrome P450 family.</text>
</comment>
<evidence type="ECO:0000256" key="6">
    <source>
        <dbReference type="ARBA" id="ARBA00023033"/>
    </source>
</evidence>
<evidence type="ECO:0000256" key="2">
    <source>
        <dbReference type="ARBA" id="ARBA00022617"/>
    </source>
</evidence>
<dbReference type="PRINTS" id="PR00359">
    <property type="entry name" value="BP450"/>
</dbReference>